<gene>
    <name evidence="1" type="ORF">OLEA9_A082676</name>
</gene>
<evidence type="ECO:0000313" key="1">
    <source>
        <dbReference type="EMBL" id="CAA3016433.1"/>
    </source>
</evidence>
<dbReference type="Gramene" id="OE9A082676T1">
    <property type="protein sequence ID" value="OE9A082676C1"/>
    <property type="gene ID" value="OE9A082676"/>
</dbReference>
<sequence>MVQNILSSRTTLFGQSSYHIEPSPLSEEAIDAKVDNVPGDDDTFNAVITHVMEGFPEQFIPSPNVVADRVEGNIGGFADTTGSNVVSAIFHLIMWNLIVARVDDDILEGVDVKSSNIVGDDGLA</sequence>
<reference evidence="1 2" key="1">
    <citation type="submission" date="2019-12" db="EMBL/GenBank/DDBJ databases">
        <authorList>
            <person name="Alioto T."/>
            <person name="Alioto T."/>
            <person name="Gomez Garrido J."/>
        </authorList>
    </citation>
    <scope>NUCLEOTIDE SEQUENCE [LARGE SCALE GENOMIC DNA]</scope>
</reference>
<dbReference type="AlphaFoldDB" id="A0A8S0UGF9"/>
<dbReference type="EMBL" id="CACTIH010007617">
    <property type="protein sequence ID" value="CAA3016433.1"/>
    <property type="molecule type" value="Genomic_DNA"/>
</dbReference>
<evidence type="ECO:0000313" key="2">
    <source>
        <dbReference type="Proteomes" id="UP000594638"/>
    </source>
</evidence>
<keyword evidence="2" id="KW-1185">Reference proteome</keyword>
<dbReference type="Proteomes" id="UP000594638">
    <property type="component" value="Unassembled WGS sequence"/>
</dbReference>
<name>A0A8S0UGF9_OLEEU</name>
<comment type="caution">
    <text evidence="1">The sequence shown here is derived from an EMBL/GenBank/DDBJ whole genome shotgun (WGS) entry which is preliminary data.</text>
</comment>
<proteinExistence type="predicted"/>
<organism evidence="1 2">
    <name type="scientific">Olea europaea subsp. europaea</name>
    <dbReference type="NCBI Taxonomy" id="158383"/>
    <lineage>
        <taxon>Eukaryota</taxon>
        <taxon>Viridiplantae</taxon>
        <taxon>Streptophyta</taxon>
        <taxon>Embryophyta</taxon>
        <taxon>Tracheophyta</taxon>
        <taxon>Spermatophyta</taxon>
        <taxon>Magnoliopsida</taxon>
        <taxon>eudicotyledons</taxon>
        <taxon>Gunneridae</taxon>
        <taxon>Pentapetalae</taxon>
        <taxon>asterids</taxon>
        <taxon>lamiids</taxon>
        <taxon>Lamiales</taxon>
        <taxon>Oleaceae</taxon>
        <taxon>Oleeae</taxon>
        <taxon>Olea</taxon>
    </lineage>
</organism>
<protein>
    <submittedName>
        <fullName evidence="1">Uncharacterized protein</fullName>
    </submittedName>
</protein>
<accession>A0A8S0UGF9</accession>